<accession>A0A1E3JUE8</accession>
<keyword evidence="2" id="KW-0472">Membrane</keyword>
<dbReference type="OrthoDB" id="2596020at2759"/>
<evidence type="ECO:0000256" key="2">
    <source>
        <dbReference type="SAM" id="Phobius"/>
    </source>
</evidence>
<keyword evidence="2" id="KW-0812">Transmembrane</keyword>
<gene>
    <name evidence="3" type="ORF">I350_05083</name>
</gene>
<organism evidence="3 4">
    <name type="scientific">Cryptococcus amylolentus CBS 6273</name>
    <dbReference type="NCBI Taxonomy" id="1296118"/>
    <lineage>
        <taxon>Eukaryota</taxon>
        <taxon>Fungi</taxon>
        <taxon>Dikarya</taxon>
        <taxon>Basidiomycota</taxon>
        <taxon>Agaricomycotina</taxon>
        <taxon>Tremellomycetes</taxon>
        <taxon>Tremellales</taxon>
        <taxon>Cryptococcaceae</taxon>
        <taxon>Cryptococcus</taxon>
    </lineage>
</organism>
<dbReference type="AlphaFoldDB" id="A0A1E3JUE8"/>
<keyword evidence="2" id="KW-1133">Transmembrane helix</keyword>
<feature type="compositionally biased region" description="Polar residues" evidence="1">
    <location>
        <begin position="1"/>
        <end position="24"/>
    </location>
</feature>
<proteinExistence type="predicted"/>
<sequence length="138" mass="14967">MSDKQSLLPTHINHSTSSRLSTPRISFPSSSHSSKSLSSSESQDTIRPGVGGKALDLSGRSLASEGEEDDEEVVGEGLRTGKRPGLPKVSRECLIRRVPLLLEIKCYGSYMLPPFLIFGVLAIGLCLFFVGLKSGWFE</sequence>
<evidence type="ECO:0000313" key="4">
    <source>
        <dbReference type="Proteomes" id="UP000095149"/>
    </source>
</evidence>
<protein>
    <submittedName>
        <fullName evidence="3">Uncharacterized protein</fullName>
    </submittedName>
</protein>
<feature type="region of interest" description="Disordered" evidence="1">
    <location>
        <begin position="1"/>
        <end position="83"/>
    </location>
</feature>
<dbReference type="Proteomes" id="UP000095149">
    <property type="component" value="Unassembled WGS sequence"/>
</dbReference>
<feature type="compositionally biased region" description="Low complexity" evidence="1">
    <location>
        <begin position="26"/>
        <end position="42"/>
    </location>
</feature>
<feature type="compositionally biased region" description="Acidic residues" evidence="1">
    <location>
        <begin position="65"/>
        <end position="74"/>
    </location>
</feature>
<evidence type="ECO:0000256" key="1">
    <source>
        <dbReference type="SAM" id="MobiDB-lite"/>
    </source>
</evidence>
<evidence type="ECO:0000313" key="3">
    <source>
        <dbReference type="EMBL" id="ODO04481.1"/>
    </source>
</evidence>
<dbReference type="EMBL" id="MEKH01000008">
    <property type="protein sequence ID" value="ODO04481.1"/>
    <property type="molecule type" value="Genomic_DNA"/>
</dbReference>
<reference evidence="3 4" key="1">
    <citation type="submission" date="2016-06" db="EMBL/GenBank/DDBJ databases">
        <title>Evolution of pathogenesis and genome organization in the Tremellales.</title>
        <authorList>
            <person name="Cuomo C."/>
            <person name="Litvintseva A."/>
            <person name="Heitman J."/>
            <person name="Chen Y."/>
            <person name="Sun S."/>
            <person name="Springer D."/>
            <person name="Dromer F."/>
            <person name="Young S."/>
            <person name="Zeng Q."/>
            <person name="Chapman S."/>
            <person name="Gujja S."/>
            <person name="Saif S."/>
            <person name="Birren B."/>
        </authorList>
    </citation>
    <scope>NUCLEOTIDE SEQUENCE [LARGE SCALE GENOMIC DNA]</scope>
    <source>
        <strain evidence="3 4">CBS 6273</strain>
    </source>
</reference>
<comment type="caution">
    <text evidence="3">The sequence shown here is derived from an EMBL/GenBank/DDBJ whole genome shotgun (WGS) entry which is preliminary data.</text>
</comment>
<name>A0A1E3JUE8_9TREE</name>
<feature type="transmembrane region" description="Helical" evidence="2">
    <location>
        <begin position="110"/>
        <end position="132"/>
    </location>
</feature>